<dbReference type="Proteomes" id="UP000031668">
    <property type="component" value="Unassembled WGS sequence"/>
</dbReference>
<protein>
    <submittedName>
        <fullName evidence="1">Uncharacterized protein</fullName>
    </submittedName>
</protein>
<comment type="caution">
    <text evidence="1">The sequence shown here is derived from an EMBL/GenBank/DDBJ whole genome shotgun (WGS) entry which is preliminary data.</text>
</comment>
<keyword evidence="2" id="KW-1185">Reference proteome</keyword>
<reference evidence="1 2" key="1">
    <citation type="journal article" date="2014" name="Genome Biol. Evol.">
        <title>The genome of the myxosporean Thelohanellus kitauei shows adaptations to nutrient acquisition within its fish host.</title>
        <authorList>
            <person name="Yang Y."/>
            <person name="Xiong J."/>
            <person name="Zhou Z."/>
            <person name="Huo F."/>
            <person name="Miao W."/>
            <person name="Ran C."/>
            <person name="Liu Y."/>
            <person name="Zhang J."/>
            <person name="Feng J."/>
            <person name="Wang M."/>
            <person name="Wang M."/>
            <person name="Wang L."/>
            <person name="Yao B."/>
        </authorList>
    </citation>
    <scope>NUCLEOTIDE SEQUENCE [LARGE SCALE GENOMIC DNA]</scope>
    <source>
        <strain evidence="1">Wuqing</strain>
    </source>
</reference>
<proteinExistence type="predicted"/>
<evidence type="ECO:0000313" key="2">
    <source>
        <dbReference type="Proteomes" id="UP000031668"/>
    </source>
</evidence>
<accession>A0A0C2JM99</accession>
<name>A0A0C2JM99_THEKT</name>
<dbReference type="EMBL" id="JWZT01002048">
    <property type="protein sequence ID" value="KII70503.1"/>
    <property type="molecule type" value="Genomic_DNA"/>
</dbReference>
<dbReference type="AlphaFoldDB" id="A0A0C2JM99"/>
<evidence type="ECO:0000313" key="1">
    <source>
        <dbReference type="EMBL" id="KII70503.1"/>
    </source>
</evidence>
<sequence length="108" mass="12307">MVSKRAIASKIVMRDFVILSHVENSSSIGFKCGKYGNKVEFRECNRNLSNNESIHNRKCHIPTFNRIPRSCGISWVLIFYSSVLDTIKSDRAAVLEVEEFTKSSMSVF</sequence>
<organism evidence="1 2">
    <name type="scientific">Thelohanellus kitauei</name>
    <name type="common">Myxosporean</name>
    <dbReference type="NCBI Taxonomy" id="669202"/>
    <lineage>
        <taxon>Eukaryota</taxon>
        <taxon>Metazoa</taxon>
        <taxon>Cnidaria</taxon>
        <taxon>Myxozoa</taxon>
        <taxon>Myxosporea</taxon>
        <taxon>Bivalvulida</taxon>
        <taxon>Platysporina</taxon>
        <taxon>Myxobolidae</taxon>
        <taxon>Thelohanellus</taxon>
    </lineage>
</organism>
<gene>
    <name evidence="1" type="ORF">RF11_02362</name>
</gene>